<name>A0ABX9KHE4_9FUSO</name>
<evidence type="ECO:0000313" key="2">
    <source>
        <dbReference type="Proteomes" id="UP000263486"/>
    </source>
</evidence>
<dbReference type="EMBL" id="QUAJ01000012">
    <property type="protein sequence ID" value="REI41173.1"/>
    <property type="molecule type" value="Genomic_DNA"/>
</dbReference>
<gene>
    <name evidence="1" type="ORF">DYH56_08100</name>
</gene>
<organism evidence="1 2">
    <name type="scientific">Psychrilyobacter piezotolerans</name>
    <dbReference type="NCBI Taxonomy" id="2293438"/>
    <lineage>
        <taxon>Bacteria</taxon>
        <taxon>Fusobacteriati</taxon>
        <taxon>Fusobacteriota</taxon>
        <taxon>Fusobacteriia</taxon>
        <taxon>Fusobacteriales</taxon>
        <taxon>Fusobacteriaceae</taxon>
        <taxon>Psychrilyobacter</taxon>
    </lineage>
</organism>
<keyword evidence="2" id="KW-1185">Reference proteome</keyword>
<proteinExistence type="predicted"/>
<evidence type="ECO:0000313" key="1">
    <source>
        <dbReference type="EMBL" id="REI41173.1"/>
    </source>
</evidence>
<accession>A0ABX9KHE4</accession>
<protein>
    <submittedName>
        <fullName evidence="1">Uncharacterized protein</fullName>
    </submittedName>
</protein>
<dbReference type="RefSeq" id="WP_114642344.1">
    <property type="nucleotide sequence ID" value="NZ_JAACIO010000013.1"/>
</dbReference>
<comment type="caution">
    <text evidence="1">The sequence shown here is derived from an EMBL/GenBank/DDBJ whole genome shotgun (WGS) entry which is preliminary data.</text>
</comment>
<sequence>MVRFINFHGEIKSFYGEHYHTFEEIEVVGLEEKVYMLKVGEIIHYIRKEVYEKLQRIQAFKESEGESCEH</sequence>
<dbReference type="Proteomes" id="UP000263486">
    <property type="component" value="Unassembled WGS sequence"/>
</dbReference>
<reference evidence="1 2" key="1">
    <citation type="submission" date="2018-08" db="EMBL/GenBank/DDBJ databases">
        <title>Draft genome sequence of Psychrilyobacter sp. strain SD5 isolated from Black Sea water.</title>
        <authorList>
            <person name="Yadav S."/>
            <person name="Villanueva L."/>
            <person name="Damste J.S.S."/>
        </authorList>
    </citation>
    <scope>NUCLEOTIDE SEQUENCE [LARGE SCALE GENOMIC DNA]</scope>
    <source>
        <strain evidence="1 2">SD5</strain>
    </source>
</reference>